<protein>
    <submittedName>
        <fullName evidence="3">Activator of HSP90 ATPase</fullName>
    </submittedName>
</protein>
<proteinExistence type="inferred from homology"/>
<gene>
    <name evidence="3" type="ORF">GCM10025866_28190</name>
</gene>
<organism evidence="3 4">
    <name type="scientific">Naasia aerilata</name>
    <dbReference type="NCBI Taxonomy" id="1162966"/>
    <lineage>
        <taxon>Bacteria</taxon>
        <taxon>Bacillati</taxon>
        <taxon>Actinomycetota</taxon>
        <taxon>Actinomycetes</taxon>
        <taxon>Micrococcales</taxon>
        <taxon>Microbacteriaceae</taxon>
        <taxon>Naasia</taxon>
    </lineage>
</organism>
<feature type="domain" description="Activator of Hsp90 ATPase homologue 1/2-like C-terminal" evidence="2">
    <location>
        <begin position="26"/>
        <end position="156"/>
    </location>
</feature>
<sequence length="159" mass="17570">MTMTRNAASVTDEDSFTVRRTIEIAASIDKVWRAVTEPEHISRWFGRADFADRAVGASGTLTWEGRSPIPLRIEALEEPHTVSYRWSNDDALGTSPAELDEAHSTVFTFTLEPVPDGTRLTVVETGFERTSAPLANLEDHRKGWDGELDKLVALLEGSA</sequence>
<keyword evidence="4" id="KW-1185">Reference proteome</keyword>
<evidence type="ECO:0000259" key="2">
    <source>
        <dbReference type="Pfam" id="PF08327"/>
    </source>
</evidence>
<name>A0ABM8GEY3_9MICO</name>
<comment type="similarity">
    <text evidence="1">Belongs to the AHA1 family.</text>
</comment>
<evidence type="ECO:0000313" key="3">
    <source>
        <dbReference type="EMBL" id="BDZ46910.1"/>
    </source>
</evidence>
<reference evidence="4" key="1">
    <citation type="journal article" date="2019" name="Int. J. Syst. Evol. Microbiol.">
        <title>The Global Catalogue of Microorganisms (GCM) 10K type strain sequencing project: providing services to taxonomists for standard genome sequencing and annotation.</title>
        <authorList>
            <consortium name="The Broad Institute Genomics Platform"/>
            <consortium name="The Broad Institute Genome Sequencing Center for Infectious Disease"/>
            <person name="Wu L."/>
            <person name="Ma J."/>
        </authorList>
    </citation>
    <scope>NUCLEOTIDE SEQUENCE [LARGE SCALE GENOMIC DNA]</scope>
    <source>
        <strain evidence="4">NBRC 108725</strain>
    </source>
</reference>
<dbReference type="Gene3D" id="3.30.530.20">
    <property type="match status" value="1"/>
</dbReference>
<dbReference type="Proteomes" id="UP001321498">
    <property type="component" value="Chromosome"/>
</dbReference>
<dbReference type="InterPro" id="IPR013538">
    <property type="entry name" value="ASHA1/2-like_C"/>
</dbReference>
<dbReference type="Pfam" id="PF08327">
    <property type="entry name" value="AHSA1"/>
    <property type="match status" value="1"/>
</dbReference>
<dbReference type="InterPro" id="IPR023393">
    <property type="entry name" value="START-like_dom_sf"/>
</dbReference>
<dbReference type="EMBL" id="AP027731">
    <property type="protein sequence ID" value="BDZ46910.1"/>
    <property type="molecule type" value="Genomic_DNA"/>
</dbReference>
<evidence type="ECO:0000256" key="1">
    <source>
        <dbReference type="ARBA" id="ARBA00006817"/>
    </source>
</evidence>
<dbReference type="SUPFAM" id="SSF55961">
    <property type="entry name" value="Bet v1-like"/>
    <property type="match status" value="1"/>
</dbReference>
<evidence type="ECO:0000313" key="4">
    <source>
        <dbReference type="Proteomes" id="UP001321498"/>
    </source>
</evidence>
<dbReference type="RefSeq" id="WP_286276896.1">
    <property type="nucleotide sequence ID" value="NZ_AP027731.1"/>
</dbReference>
<accession>A0ABM8GEY3</accession>